<name>A0A6N3QEF3_SHIFL</name>
<reference evidence="1 2" key="1">
    <citation type="submission" date="2011-01" db="EMBL/GenBank/DDBJ databases">
        <title>Shigella flexneri CDC 796-83 whole genome shotgun sequencing project.</title>
        <authorList>
            <person name="Mane S.P."/>
            <person name="Sobral B.W."/>
            <person name="Cebula T."/>
            <person name="Chertkov O."/>
            <person name="Munk A.C."/>
            <person name="Tapia R."/>
            <person name="Green L."/>
            <person name="Rogers Y."/>
            <person name="Detter J.C."/>
            <person name="Bruce D."/>
            <person name="Brettin T.S."/>
        </authorList>
    </citation>
    <scope>NUCLEOTIDE SEQUENCE [LARGE SCALE GENOMIC DNA]</scope>
    <source>
        <strain evidence="1 2">CDC 796-83</strain>
    </source>
</reference>
<evidence type="ECO:0000313" key="1">
    <source>
        <dbReference type="EMBL" id="EFW57786.1"/>
    </source>
</evidence>
<dbReference type="EMBL" id="AERO01000199">
    <property type="protein sequence ID" value="EFW57786.1"/>
    <property type="molecule type" value="Genomic_DNA"/>
</dbReference>
<proteinExistence type="predicted"/>
<organism evidence="1 2">
    <name type="scientific">Shigella flexneri CDC 796-83</name>
    <dbReference type="NCBI Taxonomy" id="945360"/>
    <lineage>
        <taxon>Bacteria</taxon>
        <taxon>Pseudomonadati</taxon>
        <taxon>Pseudomonadota</taxon>
        <taxon>Gammaproteobacteria</taxon>
        <taxon>Enterobacterales</taxon>
        <taxon>Enterobacteriaceae</taxon>
        <taxon>Shigella</taxon>
    </lineage>
</organism>
<protein>
    <submittedName>
        <fullName evidence="1">Uncharacterized protein</fullName>
    </submittedName>
</protein>
<dbReference type="Proteomes" id="UP000003302">
    <property type="component" value="Unassembled WGS sequence"/>
</dbReference>
<evidence type="ECO:0000313" key="2">
    <source>
        <dbReference type="Proteomes" id="UP000003302"/>
    </source>
</evidence>
<comment type="caution">
    <text evidence="1">The sequence shown here is derived from an EMBL/GenBank/DDBJ whole genome shotgun (WGS) entry which is preliminary data.</text>
</comment>
<sequence length="69" mass="7457">MARLCWDSPGQARINGVSLRAVSSLPRTPNAVNAQLSFDGAPAVSQAVNRSQTNSASEPPRVSWRVFYL</sequence>
<accession>A0A6N3QEF3</accession>
<dbReference type="AlphaFoldDB" id="A0A6N3QEF3"/>
<gene>
    <name evidence="1" type="ORF">SGF_04913</name>
</gene>